<evidence type="ECO:0000313" key="7">
    <source>
        <dbReference type="Proteomes" id="UP000249516"/>
    </source>
</evidence>
<keyword evidence="3" id="KW-0472">Membrane</keyword>
<name>A0A495A9R9_9MICC</name>
<keyword evidence="5 6" id="KW-0449">Lipoprotein</keyword>
<protein>
    <submittedName>
        <fullName evidence="6">LppP/LprE family lipoprotein</fullName>
    </submittedName>
</protein>
<dbReference type="AlphaFoldDB" id="A0A495A9R9"/>
<dbReference type="Pfam" id="PF14041">
    <property type="entry name" value="Lipoprotein_21"/>
    <property type="match status" value="1"/>
</dbReference>
<dbReference type="Proteomes" id="UP000249516">
    <property type="component" value="Unassembled WGS sequence"/>
</dbReference>
<dbReference type="OrthoDB" id="3254867at2"/>
<evidence type="ECO:0000256" key="4">
    <source>
        <dbReference type="ARBA" id="ARBA00023139"/>
    </source>
</evidence>
<keyword evidence="4" id="KW-0564">Palmitate</keyword>
<evidence type="ECO:0000256" key="3">
    <source>
        <dbReference type="ARBA" id="ARBA00023136"/>
    </source>
</evidence>
<evidence type="ECO:0000256" key="5">
    <source>
        <dbReference type="ARBA" id="ARBA00023288"/>
    </source>
</evidence>
<evidence type="ECO:0000313" key="6">
    <source>
        <dbReference type="EMBL" id="RKQ36821.1"/>
    </source>
</evidence>
<accession>A0A495A9R9</accession>
<keyword evidence="2" id="KW-0732">Signal</keyword>
<dbReference type="EMBL" id="PNJG02000001">
    <property type="protein sequence ID" value="RKQ36821.1"/>
    <property type="molecule type" value="Genomic_DNA"/>
</dbReference>
<organism evidence="6 7">
    <name type="scientific">Kocuria tytonis</name>
    <dbReference type="NCBI Taxonomy" id="2054280"/>
    <lineage>
        <taxon>Bacteria</taxon>
        <taxon>Bacillati</taxon>
        <taxon>Actinomycetota</taxon>
        <taxon>Actinomycetes</taxon>
        <taxon>Micrococcales</taxon>
        <taxon>Micrococcaceae</taxon>
        <taxon>Kocuria</taxon>
    </lineage>
</organism>
<reference evidence="6 7" key="1">
    <citation type="submission" date="2018-10" db="EMBL/GenBank/DDBJ databases">
        <title>Kocuria tytouropygialis sp. nov., isolated from the uropygial gland of an American barn owl (Tyto furcata).</title>
        <authorList>
            <person name="Braun M.S."/>
            <person name="Wang E."/>
            <person name="Zimmermann S."/>
            <person name="Wagner H."/>
            <person name="Wink M."/>
        </authorList>
    </citation>
    <scope>NUCLEOTIDE SEQUENCE [LARGE SCALE GENOMIC DNA]</scope>
    <source>
        <strain evidence="6 7">442</strain>
    </source>
</reference>
<comment type="caution">
    <text evidence="6">The sequence shown here is derived from an EMBL/GenBank/DDBJ whole genome shotgun (WGS) entry which is preliminary data.</text>
</comment>
<evidence type="ECO:0000256" key="1">
    <source>
        <dbReference type="ARBA" id="ARBA00022475"/>
    </source>
</evidence>
<evidence type="ECO:0000256" key="2">
    <source>
        <dbReference type="ARBA" id="ARBA00022729"/>
    </source>
</evidence>
<sequence>MARWGGTLPRPFSGGSTTDNAWDLDSADTSTYNKCAELSWITLTVKGATASSPHVVLLFHNNEYVGTTTIDSFGFEPTVVRVDTSTLDIIYHYMLTGDSNAQPSGLAHSTYTWDFRTDVLSEHGDLPPGQK</sequence>
<keyword evidence="1" id="KW-1003">Cell membrane</keyword>
<gene>
    <name evidence="6" type="ORF">C1C97_004205</name>
</gene>
<keyword evidence="7" id="KW-1185">Reference proteome</keyword>
<proteinExistence type="predicted"/>
<dbReference type="InterPro" id="IPR025971">
    <property type="entry name" value="LppP/LprE"/>
</dbReference>